<feature type="region of interest" description="Disordered" evidence="1">
    <location>
        <begin position="1"/>
        <end position="30"/>
    </location>
</feature>
<dbReference type="AlphaFoldDB" id="A0A5D3AWM7"/>
<evidence type="ECO:0000313" key="2">
    <source>
        <dbReference type="EMBL" id="TYJ54659.1"/>
    </source>
</evidence>
<proteinExistence type="predicted"/>
<evidence type="ECO:0000313" key="3">
    <source>
        <dbReference type="Proteomes" id="UP000322245"/>
    </source>
</evidence>
<name>A0A5D3AWM7_9TREE</name>
<reference evidence="2 3" key="1">
    <citation type="submission" date="2017-05" db="EMBL/GenBank/DDBJ databases">
        <title>The Genome Sequence of Tsuchiyaea wingfieldii DSM 27421.</title>
        <authorList>
            <person name="Cuomo C."/>
            <person name="Passer A."/>
            <person name="Billmyre B."/>
            <person name="Heitman J."/>
        </authorList>
    </citation>
    <scope>NUCLEOTIDE SEQUENCE [LARGE SCALE GENOMIC DNA]</scope>
    <source>
        <strain evidence="2 3">DSM 27421</strain>
    </source>
</reference>
<accession>A0A5D3AWM7</accession>
<keyword evidence="3" id="KW-1185">Reference proteome</keyword>
<evidence type="ECO:0000256" key="1">
    <source>
        <dbReference type="SAM" id="MobiDB-lite"/>
    </source>
</evidence>
<protein>
    <submittedName>
        <fullName evidence="2">Uncharacterized protein</fullName>
    </submittedName>
</protein>
<organism evidence="2 3">
    <name type="scientific">Cryptococcus floricola</name>
    <dbReference type="NCBI Taxonomy" id="2591691"/>
    <lineage>
        <taxon>Eukaryota</taxon>
        <taxon>Fungi</taxon>
        <taxon>Dikarya</taxon>
        <taxon>Basidiomycota</taxon>
        <taxon>Agaricomycotina</taxon>
        <taxon>Tremellomycetes</taxon>
        <taxon>Tremellales</taxon>
        <taxon>Cryptococcaceae</taxon>
        <taxon>Cryptococcus</taxon>
    </lineage>
</organism>
<comment type="caution">
    <text evidence="2">The sequence shown here is derived from an EMBL/GenBank/DDBJ whole genome shotgun (WGS) entry which is preliminary data.</text>
</comment>
<dbReference type="EMBL" id="NIDF01000056">
    <property type="protein sequence ID" value="TYJ54659.1"/>
    <property type="molecule type" value="Genomic_DNA"/>
</dbReference>
<gene>
    <name evidence="2" type="ORF">B9479_004693</name>
</gene>
<dbReference type="Proteomes" id="UP000322245">
    <property type="component" value="Unassembled WGS sequence"/>
</dbReference>
<sequence length="194" mass="21025">MPYVNNDFPQSAQPSPFLSGGVPPPSSPASHCSVELPLAACLDDLDGHLAKKQKNPESPAEEVTRLCDAVIALLAHLNKQGQTLLAADGADEPEEPFPGKISEMEAAQKDHLLKIHDKDYTERVIGALKVLYSNLSDVSADLQAKIDEDIASAASHNTEREIHKERLHTEIAKWEDVLATYDIEASDVVVDGVL</sequence>